<dbReference type="Gene3D" id="1.10.357.10">
    <property type="entry name" value="Tetracycline Repressor, domain 2"/>
    <property type="match status" value="1"/>
</dbReference>
<feature type="domain" description="HTH tetR-type" evidence="5">
    <location>
        <begin position="16"/>
        <end position="76"/>
    </location>
</feature>
<name>A0A5C5RND2_9ACTN</name>
<evidence type="ECO:0000313" key="6">
    <source>
        <dbReference type="EMBL" id="TWS24078.1"/>
    </source>
</evidence>
<reference evidence="6 7" key="1">
    <citation type="submission" date="2019-08" db="EMBL/GenBank/DDBJ databases">
        <title>Tsukamurella conjunctivitidis sp. nov., Tsukamurella assacharolytica sp. nov. and Tsukamurella sputae sp. nov. isolated from patients with conjunctivitis, bacteraemia (lymphoma) and respiratory infection (sputum) in Hong Kong.</title>
        <authorList>
            <person name="Fok K.M.N."/>
            <person name="Fong J.Y.H."/>
        </authorList>
    </citation>
    <scope>NUCLEOTIDE SEQUENCE [LARGE SCALE GENOMIC DNA]</scope>
    <source>
        <strain evidence="6 7">HKU70</strain>
    </source>
</reference>
<proteinExistence type="predicted"/>
<dbReference type="RefSeq" id="WP_146433837.1">
    <property type="nucleotide sequence ID" value="NZ_VIGV01000003.1"/>
</dbReference>
<dbReference type="PANTHER" id="PTHR30055:SF234">
    <property type="entry name" value="HTH-TYPE TRANSCRIPTIONAL REGULATOR BETI"/>
    <property type="match status" value="1"/>
</dbReference>
<dbReference type="InterPro" id="IPR023772">
    <property type="entry name" value="DNA-bd_HTH_TetR-type_CS"/>
</dbReference>
<dbReference type="InterPro" id="IPR050109">
    <property type="entry name" value="HTH-type_TetR-like_transc_reg"/>
</dbReference>
<dbReference type="InterPro" id="IPR036271">
    <property type="entry name" value="Tet_transcr_reg_TetR-rel_C_sf"/>
</dbReference>
<dbReference type="Gene3D" id="1.10.10.60">
    <property type="entry name" value="Homeodomain-like"/>
    <property type="match status" value="1"/>
</dbReference>
<feature type="DNA-binding region" description="H-T-H motif" evidence="4">
    <location>
        <begin position="39"/>
        <end position="58"/>
    </location>
</feature>
<keyword evidence="3" id="KW-0804">Transcription</keyword>
<dbReference type="InterPro" id="IPR001647">
    <property type="entry name" value="HTH_TetR"/>
</dbReference>
<dbReference type="OrthoDB" id="3469831at2"/>
<evidence type="ECO:0000256" key="3">
    <source>
        <dbReference type="ARBA" id="ARBA00023163"/>
    </source>
</evidence>
<sequence>MRPENESSSQRSFIEEARRGQIIAAAVEVLAESGFGGASLARIAERAGISKGVISYHFDGKDELMREVVISLYQNGAAMMTPRIEAATNAIGRIAAYIESNIEFLGANRQHITAMIEVVYGLRDADDRPVFSAEDGDNASVLPLAELLRAGQESGDFGDFDAWIMAQQIRDSIDGAATRAARDPGLDLAPYAEQMLALYLRAVQPPPHGFPTVAAPPDPEKAR</sequence>
<keyword evidence="7" id="KW-1185">Reference proteome</keyword>
<dbReference type="Pfam" id="PF00440">
    <property type="entry name" value="TetR_N"/>
    <property type="match status" value="1"/>
</dbReference>
<organism evidence="6 7">
    <name type="scientific">Tsukamurella sputi</name>
    <dbReference type="NCBI Taxonomy" id="2591848"/>
    <lineage>
        <taxon>Bacteria</taxon>
        <taxon>Bacillati</taxon>
        <taxon>Actinomycetota</taxon>
        <taxon>Actinomycetes</taxon>
        <taxon>Mycobacteriales</taxon>
        <taxon>Tsukamurellaceae</taxon>
        <taxon>Tsukamurella</taxon>
    </lineage>
</organism>
<dbReference type="InterPro" id="IPR009057">
    <property type="entry name" value="Homeodomain-like_sf"/>
</dbReference>
<dbReference type="PANTHER" id="PTHR30055">
    <property type="entry name" value="HTH-TYPE TRANSCRIPTIONAL REGULATOR RUTR"/>
    <property type="match status" value="1"/>
</dbReference>
<dbReference type="GO" id="GO:0000976">
    <property type="term" value="F:transcription cis-regulatory region binding"/>
    <property type="evidence" value="ECO:0007669"/>
    <property type="project" value="TreeGrafter"/>
</dbReference>
<evidence type="ECO:0000256" key="4">
    <source>
        <dbReference type="PROSITE-ProRule" id="PRU00335"/>
    </source>
</evidence>
<dbReference type="Proteomes" id="UP000319792">
    <property type="component" value="Unassembled WGS sequence"/>
</dbReference>
<dbReference type="GO" id="GO:0003700">
    <property type="term" value="F:DNA-binding transcription factor activity"/>
    <property type="evidence" value="ECO:0007669"/>
    <property type="project" value="TreeGrafter"/>
</dbReference>
<evidence type="ECO:0000256" key="1">
    <source>
        <dbReference type="ARBA" id="ARBA00023015"/>
    </source>
</evidence>
<comment type="caution">
    <text evidence="6">The sequence shown here is derived from an EMBL/GenBank/DDBJ whole genome shotgun (WGS) entry which is preliminary data.</text>
</comment>
<dbReference type="AlphaFoldDB" id="A0A5C5RND2"/>
<dbReference type="EMBL" id="VIGV01000003">
    <property type="protein sequence ID" value="TWS24078.1"/>
    <property type="molecule type" value="Genomic_DNA"/>
</dbReference>
<dbReference type="PROSITE" id="PS50977">
    <property type="entry name" value="HTH_TETR_2"/>
    <property type="match status" value="1"/>
</dbReference>
<accession>A0A5C5RND2</accession>
<evidence type="ECO:0000259" key="5">
    <source>
        <dbReference type="PROSITE" id="PS50977"/>
    </source>
</evidence>
<gene>
    <name evidence="6" type="ORF">FK268_10635</name>
</gene>
<keyword evidence="2 4" id="KW-0238">DNA-binding</keyword>
<dbReference type="SUPFAM" id="SSF46689">
    <property type="entry name" value="Homeodomain-like"/>
    <property type="match status" value="1"/>
</dbReference>
<dbReference type="PRINTS" id="PR00455">
    <property type="entry name" value="HTHTETR"/>
</dbReference>
<dbReference type="SUPFAM" id="SSF48498">
    <property type="entry name" value="Tetracyclin repressor-like, C-terminal domain"/>
    <property type="match status" value="1"/>
</dbReference>
<keyword evidence="1" id="KW-0805">Transcription regulation</keyword>
<evidence type="ECO:0000313" key="7">
    <source>
        <dbReference type="Proteomes" id="UP000319792"/>
    </source>
</evidence>
<dbReference type="PROSITE" id="PS01081">
    <property type="entry name" value="HTH_TETR_1"/>
    <property type="match status" value="1"/>
</dbReference>
<evidence type="ECO:0000256" key="2">
    <source>
        <dbReference type="ARBA" id="ARBA00023125"/>
    </source>
</evidence>
<protein>
    <submittedName>
        <fullName evidence="6">TetR/AcrR family transcriptional regulator</fullName>
    </submittedName>
</protein>